<keyword evidence="3" id="KW-0136">Cellulose degradation</keyword>
<keyword evidence="5 7" id="KW-0326">Glycosidase</keyword>
<name>A0ABY1JNX7_9BACL</name>
<dbReference type="GO" id="GO:0016787">
    <property type="term" value="F:hydrolase activity"/>
    <property type="evidence" value="ECO:0007669"/>
    <property type="project" value="UniProtKB-KW"/>
</dbReference>
<evidence type="ECO:0000256" key="7">
    <source>
        <dbReference type="RuleBase" id="RU361153"/>
    </source>
</evidence>
<proteinExistence type="inferred from homology"/>
<gene>
    <name evidence="10" type="ORF">SAMN05421578_102353</name>
</gene>
<keyword evidence="4" id="KW-0119">Carbohydrate metabolism</keyword>
<dbReference type="Proteomes" id="UP000186666">
    <property type="component" value="Unassembled WGS sequence"/>
</dbReference>
<comment type="similarity">
    <text evidence="1 7">Belongs to the glycosyl hydrolase 5 (cellulase A) family.</text>
</comment>
<dbReference type="Gene3D" id="3.20.20.80">
    <property type="entry name" value="Glycosidases"/>
    <property type="match status" value="1"/>
</dbReference>
<keyword evidence="11" id="KW-1185">Reference proteome</keyword>
<feature type="domain" description="Glycoside hydrolase family 5" evidence="9">
    <location>
        <begin position="68"/>
        <end position="158"/>
    </location>
</feature>
<evidence type="ECO:0000256" key="4">
    <source>
        <dbReference type="ARBA" id="ARBA00023277"/>
    </source>
</evidence>
<evidence type="ECO:0000256" key="3">
    <source>
        <dbReference type="ARBA" id="ARBA00023001"/>
    </source>
</evidence>
<sequence>MNMRKSFLSFTIVTTLLLSLFSSLTTAAPSNEEQQVRVTPKSEIQSYVDNMQPGWNLGNTLDATSDDETSWGNPRVTKALINKISEQGYKSIRIPITWDKHIGATPNYTIDKAYLDRVEEVVGWALDAKLYVMINIHHDSWLWVSNMEKQQDDVLKRYKCSLDPNC</sequence>
<evidence type="ECO:0000256" key="1">
    <source>
        <dbReference type="ARBA" id="ARBA00005641"/>
    </source>
</evidence>
<organism evidence="10 11">
    <name type="scientific">Paenibacillus macquariensis</name>
    <dbReference type="NCBI Taxonomy" id="948756"/>
    <lineage>
        <taxon>Bacteria</taxon>
        <taxon>Bacillati</taxon>
        <taxon>Bacillota</taxon>
        <taxon>Bacilli</taxon>
        <taxon>Bacillales</taxon>
        <taxon>Paenibacillaceae</taxon>
        <taxon>Paenibacillus</taxon>
    </lineage>
</organism>
<evidence type="ECO:0000256" key="6">
    <source>
        <dbReference type="ARBA" id="ARBA00023326"/>
    </source>
</evidence>
<dbReference type="PANTHER" id="PTHR31297:SF41">
    <property type="entry name" value="ENDOGLUCANASE, PUTATIVE (AFU_ORTHOLOGUE AFUA_5G01830)-RELATED"/>
    <property type="match status" value="1"/>
</dbReference>
<keyword evidence="6" id="KW-0624">Polysaccharide degradation</keyword>
<evidence type="ECO:0000313" key="11">
    <source>
        <dbReference type="Proteomes" id="UP000186666"/>
    </source>
</evidence>
<dbReference type="Pfam" id="PF00150">
    <property type="entry name" value="Cellulase"/>
    <property type="match status" value="1"/>
</dbReference>
<reference evidence="10 11" key="1">
    <citation type="submission" date="2017-01" db="EMBL/GenBank/DDBJ databases">
        <authorList>
            <person name="Varghese N."/>
            <person name="Submissions S."/>
        </authorList>
    </citation>
    <scope>NUCLEOTIDE SEQUENCE [LARGE SCALE GENOMIC DNA]</scope>
    <source>
        <strain evidence="10 11">ATCC 23464</strain>
    </source>
</reference>
<evidence type="ECO:0000259" key="9">
    <source>
        <dbReference type="Pfam" id="PF00150"/>
    </source>
</evidence>
<evidence type="ECO:0000256" key="5">
    <source>
        <dbReference type="ARBA" id="ARBA00023295"/>
    </source>
</evidence>
<comment type="caution">
    <text evidence="10">The sequence shown here is derived from an EMBL/GenBank/DDBJ whole genome shotgun (WGS) entry which is preliminary data.</text>
</comment>
<dbReference type="SUPFAM" id="SSF51445">
    <property type="entry name" value="(Trans)glycosidases"/>
    <property type="match status" value="1"/>
</dbReference>
<dbReference type="InterPro" id="IPR001547">
    <property type="entry name" value="Glyco_hydro_5"/>
</dbReference>
<dbReference type="PANTHER" id="PTHR31297">
    <property type="entry name" value="GLUCAN ENDO-1,6-BETA-GLUCOSIDASE B"/>
    <property type="match status" value="1"/>
</dbReference>
<evidence type="ECO:0000313" key="10">
    <source>
        <dbReference type="EMBL" id="SIQ51512.1"/>
    </source>
</evidence>
<feature type="signal peptide" evidence="8">
    <location>
        <begin position="1"/>
        <end position="27"/>
    </location>
</feature>
<dbReference type="InterPro" id="IPR050386">
    <property type="entry name" value="Glycosyl_hydrolase_5"/>
</dbReference>
<keyword evidence="8" id="KW-0732">Signal</keyword>
<dbReference type="InterPro" id="IPR017853">
    <property type="entry name" value="GH"/>
</dbReference>
<protein>
    <submittedName>
        <fullName evidence="10">Cellulase (Glycosyl hydrolase family 5)</fullName>
    </submittedName>
</protein>
<feature type="chain" id="PRO_5046720760" evidence="8">
    <location>
        <begin position="28"/>
        <end position="166"/>
    </location>
</feature>
<dbReference type="EMBL" id="FTNK01000002">
    <property type="protein sequence ID" value="SIQ51512.1"/>
    <property type="molecule type" value="Genomic_DNA"/>
</dbReference>
<evidence type="ECO:0000256" key="8">
    <source>
        <dbReference type="SAM" id="SignalP"/>
    </source>
</evidence>
<keyword evidence="2 7" id="KW-0378">Hydrolase</keyword>
<evidence type="ECO:0000256" key="2">
    <source>
        <dbReference type="ARBA" id="ARBA00022801"/>
    </source>
</evidence>
<accession>A0ABY1JNX7</accession>